<evidence type="ECO:0000256" key="4">
    <source>
        <dbReference type="ARBA" id="ARBA00023136"/>
    </source>
</evidence>
<dbReference type="InterPro" id="IPR033985">
    <property type="entry name" value="SusD-like_N"/>
</dbReference>
<protein>
    <recommendedName>
        <fullName evidence="10">Outer membrane protein</fullName>
    </recommendedName>
</protein>
<evidence type="ECO:0000256" key="1">
    <source>
        <dbReference type="ARBA" id="ARBA00004442"/>
    </source>
</evidence>
<proteinExistence type="inferred from homology"/>
<accession>A0A0E9LX83</accession>
<evidence type="ECO:0000256" key="5">
    <source>
        <dbReference type="ARBA" id="ARBA00023237"/>
    </source>
</evidence>
<dbReference type="Proteomes" id="UP000032900">
    <property type="component" value="Unassembled WGS sequence"/>
</dbReference>
<comment type="caution">
    <text evidence="8">The sequence shown here is derived from an EMBL/GenBank/DDBJ whole genome shotgun (WGS) entry which is preliminary data.</text>
</comment>
<feature type="domain" description="SusD-like N-terminal" evidence="7">
    <location>
        <begin position="1"/>
        <end position="81"/>
    </location>
</feature>
<gene>
    <name evidence="8" type="ORF">JCM15548_11653</name>
</gene>
<reference evidence="8 9" key="1">
    <citation type="journal article" date="2015" name="Microbes Environ.">
        <title>Distribution and evolution of nitrogen fixation genes in the phylum bacteroidetes.</title>
        <authorList>
            <person name="Inoue J."/>
            <person name="Oshima K."/>
            <person name="Suda W."/>
            <person name="Sakamoto M."/>
            <person name="Iino T."/>
            <person name="Noda S."/>
            <person name="Hongoh Y."/>
            <person name="Hattori M."/>
            <person name="Ohkuma M."/>
        </authorList>
    </citation>
    <scope>NUCLEOTIDE SEQUENCE [LARGE SCALE GENOMIC DNA]</scope>
    <source>
        <strain evidence="8">JCM 15548</strain>
    </source>
</reference>
<evidence type="ECO:0008006" key="10">
    <source>
        <dbReference type="Google" id="ProtNLM"/>
    </source>
</evidence>
<dbReference type="Pfam" id="PF07980">
    <property type="entry name" value="SusD_RagB"/>
    <property type="match status" value="1"/>
</dbReference>
<dbReference type="GO" id="GO:0009279">
    <property type="term" value="C:cell outer membrane"/>
    <property type="evidence" value="ECO:0007669"/>
    <property type="project" value="UniProtKB-SubCell"/>
</dbReference>
<comment type="subcellular location">
    <subcellularLocation>
        <location evidence="1">Cell outer membrane</location>
    </subcellularLocation>
</comment>
<dbReference type="SUPFAM" id="SSF48452">
    <property type="entry name" value="TPR-like"/>
    <property type="match status" value="1"/>
</dbReference>
<name>A0A0E9LX83_9BACT</name>
<dbReference type="InterPro" id="IPR012944">
    <property type="entry name" value="SusD_RagB_dom"/>
</dbReference>
<feature type="domain" description="RagB/SusD" evidence="6">
    <location>
        <begin position="140"/>
        <end position="483"/>
    </location>
</feature>
<evidence type="ECO:0000259" key="7">
    <source>
        <dbReference type="Pfam" id="PF14322"/>
    </source>
</evidence>
<evidence type="ECO:0000256" key="2">
    <source>
        <dbReference type="ARBA" id="ARBA00006275"/>
    </source>
</evidence>
<dbReference type="EMBL" id="BAZW01000009">
    <property type="protein sequence ID" value="GAO29465.1"/>
    <property type="molecule type" value="Genomic_DNA"/>
</dbReference>
<evidence type="ECO:0000313" key="9">
    <source>
        <dbReference type="Proteomes" id="UP000032900"/>
    </source>
</evidence>
<organism evidence="8 9">
    <name type="scientific">Geofilum rubicundum JCM 15548</name>
    <dbReference type="NCBI Taxonomy" id="1236989"/>
    <lineage>
        <taxon>Bacteria</taxon>
        <taxon>Pseudomonadati</taxon>
        <taxon>Bacteroidota</taxon>
        <taxon>Bacteroidia</taxon>
        <taxon>Marinilabiliales</taxon>
        <taxon>Marinilabiliaceae</taxon>
        <taxon>Geofilum</taxon>
    </lineage>
</organism>
<dbReference type="AlphaFoldDB" id="A0A0E9LX83"/>
<dbReference type="Gene3D" id="1.25.40.390">
    <property type="match status" value="1"/>
</dbReference>
<dbReference type="InterPro" id="IPR011990">
    <property type="entry name" value="TPR-like_helical_dom_sf"/>
</dbReference>
<keyword evidence="3" id="KW-0732">Signal</keyword>
<keyword evidence="5" id="KW-0998">Cell outer membrane</keyword>
<dbReference type="STRING" id="1236989.JCM15548_11653"/>
<comment type="similarity">
    <text evidence="2">Belongs to the SusD family.</text>
</comment>
<dbReference type="Pfam" id="PF14322">
    <property type="entry name" value="SusD-like_3"/>
    <property type="match status" value="1"/>
</dbReference>
<evidence type="ECO:0000256" key="3">
    <source>
        <dbReference type="ARBA" id="ARBA00022729"/>
    </source>
</evidence>
<keyword evidence="4" id="KW-0472">Membrane</keyword>
<evidence type="ECO:0000259" key="6">
    <source>
        <dbReference type="Pfam" id="PF07980"/>
    </source>
</evidence>
<keyword evidence="9" id="KW-1185">Reference proteome</keyword>
<sequence>MGEAYFLRGYNYLRLVQQYGSVVLKLTPSNSVERNFARSSEADCVASLVSDLEMAYELLPEEEFRGKGTFTKPLAAHMLAKALLFRNSERNSEWNTSFKNADLSRIITLADYVINERPLATDYRDLWNWTGVDSDAEMLPEILMAAQFNDDASTAGRFRNRTYCYFPAQYSNLPMMTRTVAGGLDFQRLRTTEYGLNVFDKENDSRFWKSFKTKYRVNRATANNEHGIENGDLGIIYIVNNEDDTRFDASVLGTGSYTYVDPATGKVVPNVYISYSNGEWVGQNWGNNRYVTLSKYEDGSRTAVKADGQRDGVLARTGETYLIKAEALVRQGNYQEAIDVINELRIRSEYSAGDDRAWHTDGSQAANGGLDEPYDAYTNRNSYYESLNIPETTAASSLQIGSYTNLPAVDEAILDEMGVTGEYERMLHFILNERSRELYGEFLRWEDLARTETLVLRAKAFNAEANGVKEHHALRPIPQSFIDGVLNENGSNLSEEQADALQNPGY</sequence>
<evidence type="ECO:0000313" key="8">
    <source>
        <dbReference type="EMBL" id="GAO29465.1"/>
    </source>
</evidence>